<dbReference type="Proteomes" id="UP001176521">
    <property type="component" value="Unassembled WGS sequence"/>
</dbReference>
<dbReference type="AlphaFoldDB" id="A0AAN6GJQ2"/>
<evidence type="ECO:0000256" key="1">
    <source>
        <dbReference type="SAM" id="Coils"/>
    </source>
</evidence>
<evidence type="ECO:0000313" key="4">
    <source>
        <dbReference type="Proteomes" id="UP001176521"/>
    </source>
</evidence>
<feature type="coiled-coil region" evidence="1">
    <location>
        <begin position="583"/>
        <end position="610"/>
    </location>
</feature>
<keyword evidence="1" id="KW-0175">Coiled coil</keyword>
<feature type="region of interest" description="Disordered" evidence="2">
    <location>
        <begin position="1"/>
        <end position="39"/>
    </location>
</feature>
<name>A0AAN6GJQ2_9BASI</name>
<evidence type="ECO:0000256" key="2">
    <source>
        <dbReference type="SAM" id="MobiDB-lite"/>
    </source>
</evidence>
<protein>
    <submittedName>
        <fullName evidence="3">Uncharacterized protein</fullName>
    </submittedName>
</protein>
<gene>
    <name evidence="3" type="ORF">OC842_000269</name>
</gene>
<evidence type="ECO:0000313" key="3">
    <source>
        <dbReference type="EMBL" id="KAK0540816.1"/>
    </source>
</evidence>
<organism evidence="3 4">
    <name type="scientific">Tilletia horrida</name>
    <dbReference type="NCBI Taxonomy" id="155126"/>
    <lineage>
        <taxon>Eukaryota</taxon>
        <taxon>Fungi</taxon>
        <taxon>Dikarya</taxon>
        <taxon>Basidiomycota</taxon>
        <taxon>Ustilaginomycotina</taxon>
        <taxon>Exobasidiomycetes</taxon>
        <taxon>Tilletiales</taxon>
        <taxon>Tilletiaceae</taxon>
        <taxon>Tilletia</taxon>
    </lineage>
</organism>
<comment type="caution">
    <text evidence="3">The sequence shown here is derived from an EMBL/GenBank/DDBJ whole genome shotgun (WGS) entry which is preliminary data.</text>
</comment>
<accession>A0AAN6GJQ2</accession>
<keyword evidence="4" id="KW-1185">Reference proteome</keyword>
<sequence>MPKAASASGSRGASSSSRPGRPQRAPKGGGGGGGPLSYDSAEEALDAAVGIEERAERFARAQGDKARRLFEEALTVYHRAIELGGETYADACYNAGRTALVLATGFYTPFQARPALQTAISHLLSALSARLSNPSIAIPSAASAALLAQVGQEVKTSVAIFEGGPNSNLLGALGLPPAASLPSLRAQGTAADDDSDTADPFVVDIISSTASALQALAELDDHYGPSLAASPSPRAAFLRVPGNIVSAPSAPLTTMVASVRMSALACSCFAHAIEASSIRNGAGEPATLVQAASGTADAEQVIPAVSDGMDDDSMMANEPSLSSTYEGSTNPLTPSGYAEALCDYYAAVSALLSMTDDTSVPAPQVHRPLVAWAVGAGQAMLLEADRLQDDISKANSVVDETEREGCAESLAQLRNAPLLLEVAALLSSETRVQGSPSASDAAYGAQLAKLEAQFAAVAEELLSRAQGPAPPAVGELCNVADAAMSISQLRIRLAASNPTTETATAAWSTATATAKLLVKAYSLLEANDPGGSASAGAGANIVLGSGSHDGKGGLLSERQRTQLSISLSLAQISLLRLHPAFDVLRAAQSAEEARKTIEALRANAAAYSRRALQQAGLRWVVQYADDAGKRTTSSGKLSPQWAAEQALSLEHEERVLHDGWEVLSLRAETLVTALRAGWYKLAGQGESVRQRAQVELSQGGAIQSADQLLAALLQSNAAGAELVGMLECLAALTALSASAGGSEQLQQQALHLQPHQVDKARESREIAQSWAQEVFARSPDSRSTTDSALDAFRVLAELDADDGSLRDRGRSAQAASTILLDEAGYIDELAFWNWVARNLLSG</sequence>
<proteinExistence type="predicted"/>
<feature type="compositionally biased region" description="Low complexity" evidence="2">
    <location>
        <begin position="1"/>
        <end position="26"/>
    </location>
</feature>
<reference evidence="3" key="1">
    <citation type="journal article" date="2023" name="PhytoFront">
        <title>Draft Genome Resources of Seven Strains of Tilletia horrida, Causal Agent of Kernel Smut of Rice.</title>
        <authorList>
            <person name="Khanal S."/>
            <person name="Antony Babu S."/>
            <person name="Zhou X.G."/>
        </authorList>
    </citation>
    <scope>NUCLEOTIDE SEQUENCE</scope>
    <source>
        <strain evidence="3">TX3</strain>
    </source>
</reference>
<dbReference type="EMBL" id="JAPDMQ010000007">
    <property type="protein sequence ID" value="KAK0540816.1"/>
    <property type="molecule type" value="Genomic_DNA"/>
</dbReference>